<dbReference type="Proteomes" id="UP001597371">
    <property type="component" value="Unassembled WGS sequence"/>
</dbReference>
<evidence type="ECO:0000313" key="1">
    <source>
        <dbReference type="EMBL" id="MFD2237386.1"/>
    </source>
</evidence>
<sequence length="40" mass="4869">MVMSRIKEVSGRAFKRLVEAREEQARRLIELHRPSNRDRF</sequence>
<evidence type="ECO:0000313" key="2">
    <source>
        <dbReference type="Proteomes" id="UP001597371"/>
    </source>
</evidence>
<dbReference type="RefSeq" id="WP_280842344.1">
    <property type="nucleotide sequence ID" value="NZ_CP072611.1"/>
</dbReference>
<organism evidence="1 2">
    <name type="scientific">Aureimonas populi</name>
    <dbReference type="NCBI Taxonomy" id="1701758"/>
    <lineage>
        <taxon>Bacteria</taxon>
        <taxon>Pseudomonadati</taxon>
        <taxon>Pseudomonadota</taxon>
        <taxon>Alphaproteobacteria</taxon>
        <taxon>Hyphomicrobiales</taxon>
        <taxon>Aurantimonadaceae</taxon>
        <taxon>Aureimonas</taxon>
    </lineage>
</organism>
<reference evidence="2" key="1">
    <citation type="journal article" date="2019" name="Int. J. Syst. Evol. Microbiol.">
        <title>The Global Catalogue of Microorganisms (GCM) 10K type strain sequencing project: providing services to taxonomists for standard genome sequencing and annotation.</title>
        <authorList>
            <consortium name="The Broad Institute Genomics Platform"/>
            <consortium name="The Broad Institute Genome Sequencing Center for Infectious Disease"/>
            <person name="Wu L."/>
            <person name="Ma J."/>
        </authorList>
    </citation>
    <scope>NUCLEOTIDE SEQUENCE [LARGE SCALE GENOMIC DNA]</scope>
    <source>
        <strain evidence="2">ZS-35-S2</strain>
    </source>
</reference>
<accession>A0ABW5CL13</accession>
<dbReference type="EMBL" id="JBHUIJ010000008">
    <property type="protein sequence ID" value="MFD2237386.1"/>
    <property type="molecule type" value="Genomic_DNA"/>
</dbReference>
<name>A0ABW5CL13_9HYPH</name>
<keyword evidence="2" id="KW-1185">Reference proteome</keyword>
<gene>
    <name evidence="1" type="ORF">ACFSKQ_07895</name>
</gene>
<comment type="caution">
    <text evidence="1">The sequence shown here is derived from an EMBL/GenBank/DDBJ whole genome shotgun (WGS) entry which is preliminary data.</text>
</comment>
<protein>
    <submittedName>
        <fullName evidence="1">Uncharacterized protein</fullName>
    </submittedName>
</protein>
<proteinExistence type="predicted"/>